<keyword evidence="2" id="KW-0597">Phosphoprotein</keyword>
<proteinExistence type="predicted"/>
<dbReference type="EMBL" id="AQIB01142663">
    <property type="status" value="NOT_ANNOTATED_CDS"/>
    <property type="molecule type" value="Genomic_DNA"/>
</dbReference>
<feature type="compositionally biased region" description="Basic and acidic residues" evidence="4">
    <location>
        <begin position="145"/>
        <end position="161"/>
    </location>
</feature>
<reference evidence="5 6" key="1">
    <citation type="submission" date="2014-03" db="EMBL/GenBank/DDBJ databases">
        <authorList>
            <person name="Warren W."/>
            <person name="Wilson R.K."/>
        </authorList>
    </citation>
    <scope>NUCLEOTIDE SEQUENCE</scope>
</reference>
<name>A0A0D9S7T5_CHLSB</name>
<dbReference type="AlphaFoldDB" id="A0A0D9S7T5"/>
<dbReference type="jPOST" id="A0A0D9S7T5"/>
<organism evidence="5 6">
    <name type="scientific">Chlorocebus sabaeus</name>
    <name type="common">Green monkey</name>
    <name type="synonym">Simia sabaea</name>
    <dbReference type="NCBI Taxonomy" id="60711"/>
    <lineage>
        <taxon>Eukaryota</taxon>
        <taxon>Metazoa</taxon>
        <taxon>Chordata</taxon>
        <taxon>Craniata</taxon>
        <taxon>Vertebrata</taxon>
        <taxon>Euteleostomi</taxon>
        <taxon>Mammalia</taxon>
        <taxon>Eutheria</taxon>
        <taxon>Euarchontoglires</taxon>
        <taxon>Primates</taxon>
        <taxon>Haplorrhini</taxon>
        <taxon>Catarrhini</taxon>
        <taxon>Cercopithecidae</taxon>
        <taxon>Cercopithecinae</taxon>
        <taxon>Chlorocebus</taxon>
    </lineage>
</organism>
<evidence type="ECO:0000313" key="6">
    <source>
        <dbReference type="Proteomes" id="UP000029965"/>
    </source>
</evidence>
<dbReference type="GO" id="GO:0033314">
    <property type="term" value="P:mitotic DNA replication checkpoint signaling"/>
    <property type="evidence" value="ECO:0007669"/>
    <property type="project" value="TreeGrafter"/>
</dbReference>
<keyword evidence="3" id="KW-0539">Nucleus</keyword>
<dbReference type="GeneTree" id="ENSGT00390000012738"/>
<accession>A0A0D9S7T5</accession>
<dbReference type="OMA" id="MPCLEQS"/>
<evidence type="ECO:0000313" key="5">
    <source>
        <dbReference type="Ensembl" id="ENSCSAP00000016924.1"/>
    </source>
</evidence>
<dbReference type="Bgee" id="ENSCSAG00000001089">
    <property type="expression patterns" value="Expressed in fibroblast and 1 other cell type or tissue"/>
</dbReference>
<evidence type="ECO:0000256" key="3">
    <source>
        <dbReference type="ARBA" id="ARBA00023242"/>
    </source>
</evidence>
<dbReference type="GO" id="GO:0005634">
    <property type="term" value="C:nucleus"/>
    <property type="evidence" value="ECO:0007669"/>
    <property type="project" value="UniProtKB-SubCell"/>
</dbReference>
<evidence type="ECO:0000256" key="2">
    <source>
        <dbReference type="ARBA" id="ARBA00022553"/>
    </source>
</evidence>
<dbReference type="Proteomes" id="UP000029965">
    <property type="component" value="Chromosome 20"/>
</dbReference>
<dbReference type="PANTHER" id="PTHR14396">
    <property type="entry name" value="CLASPIN"/>
    <property type="match status" value="1"/>
</dbReference>
<dbReference type="PANTHER" id="PTHR14396:SF10">
    <property type="entry name" value="CLASPIN"/>
    <property type="match status" value="1"/>
</dbReference>
<feature type="compositionally biased region" description="Basic and acidic residues" evidence="4">
    <location>
        <begin position="173"/>
        <end position="184"/>
    </location>
</feature>
<keyword evidence="6" id="KW-1185">Reference proteome</keyword>
<dbReference type="InterPro" id="IPR024146">
    <property type="entry name" value="Claspin"/>
</dbReference>
<dbReference type="GO" id="GO:0007095">
    <property type="term" value="P:mitotic G2 DNA damage checkpoint signaling"/>
    <property type="evidence" value="ECO:0007669"/>
    <property type="project" value="TreeGrafter"/>
</dbReference>
<feature type="region of interest" description="Disordered" evidence="4">
    <location>
        <begin position="1"/>
        <end position="49"/>
    </location>
</feature>
<sequence length="199" mass="22596">MTGEVGSEVHLEINDPKVISQEEADSPSDSGQGSCETIGPLSEGDSDEEIFVSKKLKNRKFLQDSDSETEDTNASPEKTTYDSAEEENKENFYAGKNTKIKRIYKTLADSDESYMEKSLYQENLEAQVKPCLELSLQSGNSTDFTIDRKSSKKHTNDKEGTAGKAKVKSKRRLEKEERKMEKIRQLKKKETKNQVHFKE</sequence>
<reference evidence="5" key="3">
    <citation type="submission" date="2025-09" db="UniProtKB">
        <authorList>
            <consortium name="Ensembl"/>
        </authorList>
    </citation>
    <scope>IDENTIFICATION</scope>
</reference>
<evidence type="ECO:0000256" key="4">
    <source>
        <dbReference type="SAM" id="MobiDB-lite"/>
    </source>
</evidence>
<feature type="region of interest" description="Disordered" evidence="4">
    <location>
        <begin position="139"/>
        <end position="199"/>
    </location>
</feature>
<reference evidence="5" key="2">
    <citation type="submission" date="2025-08" db="UniProtKB">
        <authorList>
            <consortium name="Ensembl"/>
        </authorList>
    </citation>
    <scope>IDENTIFICATION</scope>
</reference>
<dbReference type="GO" id="GO:0010997">
    <property type="term" value="F:anaphase-promoting complex binding"/>
    <property type="evidence" value="ECO:0007669"/>
    <property type="project" value="TreeGrafter"/>
</dbReference>
<dbReference type="Ensembl" id="ENSCSAT00000017444.1">
    <property type="protein sequence ID" value="ENSCSAP00000016924.1"/>
    <property type="gene ID" value="ENSCSAG00000001089.1"/>
</dbReference>
<evidence type="ECO:0000256" key="1">
    <source>
        <dbReference type="ARBA" id="ARBA00004123"/>
    </source>
</evidence>
<dbReference type="STRING" id="60711.ENSCSAP00000016924"/>
<protein>
    <submittedName>
        <fullName evidence="5">Uncharacterized protein</fullName>
    </submittedName>
</protein>
<dbReference type="EMBL" id="AQIB01142664">
    <property type="status" value="NOT_ANNOTATED_CDS"/>
    <property type="molecule type" value="Genomic_DNA"/>
</dbReference>
<feature type="compositionally biased region" description="Polar residues" evidence="4">
    <location>
        <begin position="72"/>
        <end position="82"/>
    </location>
</feature>
<comment type="subcellular location">
    <subcellularLocation>
        <location evidence="1">Nucleus</location>
    </subcellularLocation>
</comment>
<dbReference type="eggNOG" id="KOG4156">
    <property type="taxonomic scope" value="Eukaryota"/>
</dbReference>
<feature type="region of interest" description="Disordered" evidence="4">
    <location>
        <begin position="61"/>
        <end position="95"/>
    </location>
</feature>